<name>A0ABR2A2H2_9ROSI</name>
<accession>A0ABR2A2H2</accession>
<reference evidence="1 2" key="1">
    <citation type="journal article" date="2024" name="G3 (Bethesda)">
        <title>Genome assembly of Hibiscus sabdariffa L. provides insights into metabolisms of medicinal natural products.</title>
        <authorList>
            <person name="Kim T."/>
        </authorList>
    </citation>
    <scope>NUCLEOTIDE SEQUENCE [LARGE SCALE GENOMIC DNA]</scope>
    <source>
        <strain evidence="1">TK-2024</strain>
        <tissue evidence="1">Old leaves</tissue>
    </source>
</reference>
<protein>
    <submittedName>
        <fullName evidence="1">Uncharacterized protein</fullName>
    </submittedName>
</protein>
<dbReference type="Proteomes" id="UP001472677">
    <property type="component" value="Unassembled WGS sequence"/>
</dbReference>
<dbReference type="EMBL" id="JBBPBM010001108">
    <property type="protein sequence ID" value="KAK8487195.1"/>
    <property type="molecule type" value="Genomic_DNA"/>
</dbReference>
<gene>
    <name evidence="1" type="ORF">V6N12_007901</name>
</gene>
<organism evidence="1 2">
    <name type="scientific">Hibiscus sabdariffa</name>
    <name type="common">roselle</name>
    <dbReference type="NCBI Taxonomy" id="183260"/>
    <lineage>
        <taxon>Eukaryota</taxon>
        <taxon>Viridiplantae</taxon>
        <taxon>Streptophyta</taxon>
        <taxon>Embryophyta</taxon>
        <taxon>Tracheophyta</taxon>
        <taxon>Spermatophyta</taxon>
        <taxon>Magnoliopsida</taxon>
        <taxon>eudicotyledons</taxon>
        <taxon>Gunneridae</taxon>
        <taxon>Pentapetalae</taxon>
        <taxon>rosids</taxon>
        <taxon>malvids</taxon>
        <taxon>Malvales</taxon>
        <taxon>Malvaceae</taxon>
        <taxon>Malvoideae</taxon>
        <taxon>Hibiscus</taxon>
    </lineage>
</organism>
<keyword evidence="2" id="KW-1185">Reference proteome</keyword>
<evidence type="ECO:0000313" key="1">
    <source>
        <dbReference type="EMBL" id="KAK8487195.1"/>
    </source>
</evidence>
<comment type="caution">
    <text evidence="1">The sequence shown here is derived from an EMBL/GenBank/DDBJ whole genome shotgun (WGS) entry which is preliminary data.</text>
</comment>
<evidence type="ECO:0000313" key="2">
    <source>
        <dbReference type="Proteomes" id="UP001472677"/>
    </source>
</evidence>
<sequence>MTIADNLLGPPHGGDLVYPGGRSLDNIPVIPEGTIQDRSTSPPHLGDCRSIKKGRTEDLTDVGINDNEMVVSVEEALVGHFQAAVEPATTAAGVDSVNHKGGMKDSYARKVMCSMDNLGTSPTFLKDEVTILDEDIITDCNGKIPSIQFDPIFI</sequence>
<proteinExistence type="predicted"/>